<evidence type="ECO:0000313" key="2">
    <source>
        <dbReference type="EMBL" id="EAX93474.1"/>
    </source>
</evidence>
<dbReference type="SMR" id="A2FNN5"/>
<evidence type="ECO:0000256" key="1">
    <source>
        <dbReference type="SAM" id="MobiDB-lite"/>
    </source>
</evidence>
<dbReference type="EMBL" id="DS113910">
    <property type="protein sequence ID" value="EAX93474.1"/>
    <property type="molecule type" value="Genomic_DNA"/>
</dbReference>
<dbReference type="VEuPathDB" id="TrichDB:TVAGG3_0417210"/>
<gene>
    <name evidence="2" type="ORF">TVAG_427020</name>
</gene>
<organism evidence="2 3">
    <name type="scientific">Trichomonas vaginalis (strain ATCC PRA-98 / G3)</name>
    <dbReference type="NCBI Taxonomy" id="412133"/>
    <lineage>
        <taxon>Eukaryota</taxon>
        <taxon>Metamonada</taxon>
        <taxon>Parabasalia</taxon>
        <taxon>Trichomonadida</taxon>
        <taxon>Trichomonadidae</taxon>
        <taxon>Trichomonas</taxon>
    </lineage>
</organism>
<reference evidence="2" key="2">
    <citation type="journal article" date="2007" name="Science">
        <title>Draft genome sequence of the sexually transmitted pathogen Trichomonas vaginalis.</title>
        <authorList>
            <person name="Carlton J.M."/>
            <person name="Hirt R.P."/>
            <person name="Silva J.C."/>
            <person name="Delcher A.L."/>
            <person name="Schatz M."/>
            <person name="Zhao Q."/>
            <person name="Wortman J.R."/>
            <person name="Bidwell S.L."/>
            <person name="Alsmark U.C.M."/>
            <person name="Besteiro S."/>
            <person name="Sicheritz-Ponten T."/>
            <person name="Noel C.J."/>
            <person name="Dacks J.B."/>
            <person name="Foster P.G."/>
            <person name="Simillion C."/>
            <person name="Van de Peer Y."/>
            <person name="Miranda-Saavedra D."/>
            <person name="Barton G.J."/>
            <person name="Westrop G.D."/>
            <person name="Mueller S."/>
            <person name="Dessi D."/>
            <person name="Fiori P.L."/>
            <person name="Ren Q."/>
            <person name="Paulsen I."/>
            <person name="Zhang H."/>
            <person name="Bastida-Corcuera F.D."/>
            <person name="Simoes-Barbosa A."/>
            <person name="Brown M.T."/>
            <person name="Hayes R.D."/>
            <person name="Mukherjee M."/>
            <person name="Okumura C.Y."/>
            <person name="Schneider R."/>
            <person name="Smith A.J."/>
            <person name="Vanacova S."/>
            <person name="Villalvazo M."/>
            <person name="Haas B.J."/>
            <person name="Pertea M."/>
            <person name="Feldblyum T.V."/>
            <person name="Utterback T.R."/>
            <person name="Shu C.L."/>
            <person name="Osoegawa K."/>
            <person name="de Jong P.J."/>
            <person name="Hrdy I."/>
            <person name="Horvathova L."/>
            <person name="Zubacova Z."/>
            <person name="Dolezal P."/>
            <person name="Malik S.B."/>
            <person name="Logsdon J.M. Jr."/>
            <person name="Henze K."/>
            <person name="Gupta A."/>
            <person name="Wang C.C."/>
            <person name="Dunne R.L."/>
            <person name="Upcroft J.A."/>
            <person name="Upcroft P."/>
            <person name="White O."/>
            <person name="Salzberg S.L."/>
            <person name="Tang P."/>
            <person name="Chiu C.-H."/>
            <person name="Lee Y.-S."/>
            <person name="Embley T.M."/>
            <person name="Coombs G.H."/>
            <person name="Mottram J.C."/>
            <person name="Tachezy J."/>
            <person name="Fraser-Liggett C.M."/>
            <person name="Johnson P.J."/>
        </authorList>
    </citation>
    <scope>NUCLEOTIDE SEQUENCE [LARGE SCALE GENOMIC DNA]</scope>
    <source>
        <strain evidence="2">G3</strain>
    </source>
</reference>
<feature type="compositionally biased region" description="Polar residues" evidence="1">
    <location>
        <begin position="80"/>
        <end position="93"/>
    </location>
</feature>
<feature type="region of interest" description="Disordered" evidence="1">
    <location>
        <begin position="69"/>
        <end position="110"/>
    </location>
</feature>
<dbReference type="Proteomes" id="UP000001542">
    <property type="component" value="Unassembled WGS sequence"/>
</dbReference>
<reference evidence="2" key="1">
    <citation type="submission" date="2006-10" db="EMBL/GenBank/DDBJ databases">
        <authorList>
            <person name="Amadeo P."/>
            <person name="Zhao Q."/>
            <person name="Wortman J."/>
            <person name="Fraser-Liggett C."/>
            <person name="Carlton J."/>
        </authorList>
    </citation>
    <scope>NUCLEOTIDE SEQUENCE</scope>
    <source>
        <strain evidence="2">G3</strain>
    </source>
</reference>
<proteinExistence type="predicted"/>
<dbReference type="KEGG" id="tva:4751192"/>
<accession>A2FNN5</accession>
<dbReference type="InParanoid" id="A2FNN5"/>
<sequence length="285" mass="31746">MLSFTNICKELEDDLQLQEAKLEIFSKNNFIWLEKINKKLDPNSNLANNTVDISNVPNNQKELALTNENHNNSEENTQNISNNQAPRRSSLRTNVPIRPHDFDSDSSIDFPASDDANHHVTIQVLQNNDALSSNTDAQASPITLARAEENYVSKVTPQRNSLVKQIIENESPISESSASSCFDVDSDVPKTPVKKDSSVNLPTSPKISYADTRDLRTSIDPTNILLSSEEFTSSVNGVYSISKDASQLSQQAKLMRQKWAKIVAEKNQLQQANGNQAINRVAMFE</sequence>
<name>A2FNN5_TRIV3</name>
<dbReference type="VEuPathDB" id="TrichDB:TVAG_427020"/>
<evidence type="ECO:0000313" key="3">
    <source>
        <dbReference type="Proteomes" id="UP000001542"/>
    </source>
</evidence>
<dbReference type="AlphaFoldDB" id="A2FNN5"/>
<protein>
    <submittedName>
        <fullName evidence="2">Uncharacterized protein</fullName>
    </submittedName>
</protein>
<feature type="compositionally biased region" description="Low complexity" evidence="1">
    <location>
        <begin position="69"/>
        <end position="79"/>
    </location>
</feature>
<dbReference type="RefSeq" id="XP_001306404.1">
    <property type="nucleotide sequence ID" value="XM_001306403.1"/>
</dbReference>
<keyword evidence="3" id="KW-1185">Reference proteome</keyword>